<gene>
    <name evidence="1" type="ORF">BSF38_05113</name>
</gene>
<evidence type="ECO:0000313" key="1">
    <source>
        <dbReference type="EMBL" id="APW63541.1"/>
    </source>
</evidence>
<dbReference type="EMBL" id="CP019082">
    <property type="protein sequence ID" value="APW63541.1"/>
    <property type="molecule type" value="Genomic_DNA"/>
</dbReference>
<dbReference type="RefSeq" id="WP_076349875.1">
    <property type="nucleotide sequence ID" value="NZ_CP019082.1"/>
</dbReference>
<accession>A0A1U7CX96</accession>
<dbReference type="Proteomes" id="UP000186309">
    <property type="component" value="Chromosome"/>
</dbReference>
<keyword evidence="2" id="KW-1185">Reference proteome</keyword>
<dbReference type="KEGG" id="pbor:BSF38_05113"/>
<dbReference type="STRING" id="1387353.BSF38_05113"/>
<evidence type="ECO:0008006" key="3">
    <source>
        <dbReference type="Google" id="ProtNLM"/>
    </source>
</evidence>
<dbReference type="AlphaFoldDB" id="A0A1U7CX96"/>
<proteinExistence type="predicted"/>
<sequence length="155" mass="16587">MPDPVVLFGESTVLGYRAIVGGTTYTPVGNRVSIDGPNLTRDKVDTTIQANEAGTFYRTSRPSNMLTPGELKLKVYYNPLDTTHQFLLTQLVAPAATASKNWQVLFSDGSAWSSDGYVTGYTASKMDVTGTGNVEADVTITLTGELTITPFVDPG</sequence>
<dbReference type="Gene3D" id="4.10.410.40">
    <property type="match status" value="1"/>
</dbReference>
<reference evidence="2" key="1">
    <citation type="submission" date="2016-12" db="EMBL/GenBank/DDBJ databases">
        <title>Comparative genomics of four Isosphaeraceae planctomycetes: a common pool of plasmids and glycoside hydrolase genes.</title>
        <authorList>
            <person name="Ivanova A."/>
        </authorList>
    </citation>
    <scope>NUCLEOTIDE SEQUENCE [LARGE SCALE GENOMIC DNA]</scope>
    <source>
        <strain evidence="2">PX4</strain>
    </source>
</reference>
<organism evidence="1 2">
    <name type="scientific">Paludisphaera borealis</name>
    <dbReference type="NCBI Taxonomy" id="1387353"/>
    <lineage>
        <taxon>Bacteria</taxon>
        <taxon>Pseudomonadati</taxon>
        <taxon>Planctomycetota</taxon>
        <taxon>Planctomycetia</taxon>
        <taxon>Isosphaerales</taxon>
        <taxon>Isosphaeraceae</taxon>
        <taxon>Paludisphaera</taxon>
    </lineage>
</organism>
<name>A0A1U7CX96_9BACT</name>
<evidence type="ECO:0000313" key="2">
    <source>
        <dbReference type="Proteomes" id="UP000186309"/>
    </source>
</evidence>
<protein>
    <recommendedName>
        <fullName evidence="3">Phage tail protein</fullName>
    </recommendedName>
</protein>